<dbReference type="SUPFAM" id="SSF54001">
    <property type="entry name" value="Cysteine proteinases"/>
    <property type="match status" value="1"/>
</dbReference>
<dbReference type="PANTHER" id="PTHR12411">
    <property type="entry name" value="CYSTEINE PROTEASE FAMILY C1-RELATED"/>
    <property type="match status" value="1"/>
</dbReference>
<accession>A0A183J012</accession>
<gene>
    <name evidence="6" type="ORF">SBAD_LOCUS9210</name>
</gene>
<name>A0A183J012_9BILA</name>
<proteinExistence type="inferred from homology"/>
<evidence type="ECO:0000259" key="5">
    <source>
        <dbReference type="SMART" id="SM00645"/>
    </source>
</evidence>
<dbReference type="InterPro" id="IPR025660">
    <property type="entry name" value="Pept_his_AS"/>
</dbReference>
<evidence type="ECO:0000256" key="1">
    <source>
        <dbReference type="ARBA" id="ARBA00008455"/>
    </source>
</evidence>
<keyword evidence="4" id="KW-0788">Thiol protease</keyword>
<dbReference type="PROSITE" id="PS00639">
    <property type="entry name" value="THIOL_PROTEASE_HIS"/>
    <property type="match status" value="1"/>
</dbReference>
<evidence type="ECO:0000313" key="7">
    <source>
        <dbReference type="Proteomes" id="UP000270296"/>
    </source>
</evidence>
<organism evidence="8">
    <name type="scientific">Soboliphyme baturini</name>
    <dbReference type="NCBI Taxonomy" id="241478"/>
    <lineage>
        <taxon>Eukaryota</taxon>
        <taxon>Metazoa</taxon>
        <taxon>Ecdysozoa</taxon>
        <taxon>Nematoda</taxon>
        <taxon>Enoplea</taxon>
        <taxon>Dorylaimia</taxon>
        <taxon>Dioctophymatida</taxon>
        <taxon>Dioctophymatoidea</taxon>
        <taxon>Soboliphymatidae</taxon>
        <taxon>Soboliphyme</taxon>
    </lineage>
</organism>
<evidence type="ECO:0000313" key="8">
    <source>
        <dbReference type="WBParaSite" id="SBAD_0000954101-mRNA-1"/>
    </source>
</evidence>
<dbReference type="PRINTS" id="PR00705">
    <property type="entry name" value="PAPAIN"/>
</dbReference>
<dbReference type="GO" id="GO:0008234">
    <property type="term" value="F:cysteine-type peptidase activity"/>
    <property type="evidence" value="ECO:0007669"/>
    <property type="project" value="UniProtKB-KW"/>
</dbReference>
<dbReference type="InterPro" id="IPR038765">
    <property type="entry name" value="Papain-like_cys_pep_sf"/>
</dbReference>
<dbReference type="CDD" id="cd02620">
    <property type="entry name" value="Peptidase_C1A_CathepsinB"/>
    <property type="match status" value="1"/>
</dbReference>
<keyword evidence="7" id="KW-1185">Reference proteome</keyword>
<keyword evidence="2" id="KW-0645">Protease</keyword>
<dbReference type="InterPro" id="IPR000169">
    <property type="entry name" value="Pept_cys_AS"/>
</dbReference>
<dbReference type="AlphaFoldDB" id="A0A183J012"/>
<dbReference type="Gene3D" id="3.90.70.10">
    <property type="entry name" value="Cysteine proteinases"/>
    <property type="match status" value="1"/>
</dbReference>
<keyword evidence="3" id="KW-0378">Hydrolase</keyword>
<protein>
    <submittedName>
        <fullName evidence="8">Pept_C1 domain-containing protein</fullName>
    </submittedName>
</protein>
<dbReference type="PROSITE" id="PS00139">
    <property type="entry name" value="THIOL_PROTEASE_CYS"/>
    <property type="match status" value="1"/>
</dbReference>
<evidence type="ECO:0000256" key="2">
    <source>
        <dbReference type="ARBA" id="ARBA00022670"/>
    </source>
</evidence>
<dbReference type="InterPro" id="IPR000668">
    <property type="entry name" value="Peptidase_C1A_C"/>
</dbReference>
<dbReference type="GO" id="GO:0006508">
    <property type="term" value="P:proteolysis"/>
    <property type="evidence" value="ECO:0007669"/>
    <property type="project" value="UniProtKB-KW"/>
</dbReference>
<evidence type="ECO:0000256" key="4">
    <source>
        <dbReference type="ARBA" id="ARBA00022807"/>
    </source>
</evidence>
<dbReference type="Pfam" id="PF00112">
    <property type="entry name" value="Peptidase_C1"/>
    <property type="match status" value="1"/>
</dbReference>
<sequence length="266" mass="30136">MYQWNHGLNEYFKGKSDDDIQRLYGTFPSVDQSPSLPVQSAKSLMLLPRNFDSREKWPYCKSMRQIRDQSSCGSCWAVSSASVMSDRECTASSGRLQPYLSDEYINACCPGCFGCRGGWPELAFRFWVKNGVPTGGPYGSVDSCQPYSIQCKNCVVKTPRCEQHCIPTYAIPLTTDKYYGESAYIVRGGIPAYMEEIFKNGPVVASFKTYEDIHYYKSGVYQHLWGKRRGAHAVRVIGWGIEDGVPYWLVTNSWNTTWGEKGTFKN</sequence>
<evidence type="ECO:0000313" key="6">
    <source>
        <dbReference type="EMBL" id="VDP21916.1"/>
    </source>
</evidence>
<evidence type="ECO:0000256" key="3">
    <source>
        <dbReference type="ARBA" id="ARBA00022801"/>
    </source>
</evidence>
<reference evidence="8" key="1">
    <citation type="submission" date="2016-06" db="UniProtKB">
        <authorList>
            <consortium name="WormBaseParasite"/>
        </authorList>
    </citation>
    <scope>IDENTIFICATION</scope>
</reference>
<dbReference type="EMBL" id="UZAM01012451">
    <property type="protein sequence ID" value="VDP21916.1"/>
    <property type="molecule type" value="Genomic_DNA"/>
</dbReference>
<dbReference type="WBParaSite" id="SBAD_0000954101-mRNA-1">
    <property type="protein sequence ID" value="SBAD_0000954101-mRNA-1"/>
    <property type="gene ID" value="SBAD_0000954101"/>
</dbReference>
<dbReference type="Proteomes" id="UP000270296">
    <property type="component" value="Unassembled WGS sequence"/>
</dbReference>
<comment type="similarity">
    <text evidence="1">Belongs to the peptidase C1 family.</text>
</comment>
<dbReference type="OrthoDB" id="10058785at2759"/>
<reference evidence="6 7" key="2">
    <citation type="submission" date="2018-11" db="EMBL/GenBank/DDBJ databases">
        <authorList>
            <consortium name="Pathogen Informatics"/>
        </authorList>
    </citation>
    <scope>NUCLEOTIDE SEQUENCE [LARGE SCALE GENOMIC DNA]</scope>
</reference>
<feature type="domain" description="Peptidase C1A papain C-terminal" evidence="5">
    <location>
        <begin position="47"/>
        <end position="266"/>
    </location>
</feature>
<dbReference type="SMART" id="SM00645">
    <property type="entry name" value="Pept_C1"/>
    <property type="match status" value="1"/>
</dbReference>
<dbReference type="InterPro" id="IPR013128">
    <property type="entry name" value="Peptidase_C1A"/>
</dbReference>